<dbReference type="AlphaFoldDB" id="A0A645GQS9"/>
<feature type="compositionally biased region" description="Basic and acidic residues" evidence="1">
    <location>
        <begin position="122"/>
        <end position="131"/>
    </location>
</feature>
<evidence type="ECO:0008006" key="3">
    <source>
        <dbReference type="Google" id="ProtNLM"/>
    </source>
</evidence>
<protein>
    <recommendedName>
        <fullName evidence="3">Iron-binding zinc finger CDGSH type domain-containing protein</fullName>
    </recommendedName>
</protein>
<organism evidence="2">
    <name type="scientific">bioreactor metagenome</name>
    <dbReference type="NCBI Taxonomy" id="1076179"/>
    <lineage>
        <taxon>unclassified sequences</taxon>
        <taxon>metagenomes</taxon>
        <taxon>ecological metagenomes</taxon>
    </lineage>
</organism>
<proteinExistence type="predicted"/>
<dbReference type="EMBL" id="VSSQ01078516">
    <property type="protein sequence ID" value="MPN28282.1"/>
    <property type="molecule type" value="Genomic_DNA"/>
</dbReference>
<feature type="region of interest" description="Disordered" evidence="1">
    <location>
        <begin position="32"/>
        <end position="154"/>
    </location>
</feature>
<sequence>MRVQENPADIGRCGCGRREYCDGSHGLSEAQWQELRPGNWPKKPRGSGPPASRKTPAATKGPTTASEKRLAPSVVRPPWASSRAWNSRTTKPIGAIAAGPNRMAPSPTPVGCDELPVSDGSFRAERMKEKAAATPSSMRSSGCSRSRRLTEWMP</sequence>
<comment type="caution">
    <text evidence="2">The sequence shown here is derived from an EMBL/GenBank/DDBJ whole genome shotgun (WGS) entry which is preliminary data.</text>
</comment>
<gene>
    <name evidence="2" type="ORF">SDC9_175723</name>
</gene>
<name>A0A645GQS9_9ZZZZ</name>
<evidence type="ECO:0000256" key="1">
    <source>
        <dbReference type="SAM" id="MobiDB-lite"/>
    </source>
</evidence>
<accession>A0A645GQS9</accession>
<feature type="compositionally biased region" description="Low complexity" evidence="1">
    <location>
        <begin position="54"/>
        <end position="65"/>
    </location>
</feature>
<reference evidence="2" key="1">
    <citation type="submission" date="2019-08" db="EMBL/GenBank/DDBJ databases">
        <authorList>
            <person name="Kucharzyk K."/>
            <person name="Murdoch R.W."/>
            <person name="Higgins S."/>
            <person name="Loffler F."/>
        </authorList>
    </citation>
    <scope>NUCLEOTIDE SEQUENCE</scope>
</reference>
<evidence type="ECO:0000313" key="2">
    <source>
        <dbReference type="EMBL" id="MPN28282.1"/>
    </source>
</evidence>